<dbReference type="RefSeq" id="WP_046104392.1">
    <property type="nucleotide sequence ID" value="NZ_JZEY01000054.1"/>
</dbReference>
<keyword evidence="1" id="KW-1133">Transmembrane helix</keyword>
<feature type="transmembrane region" description="Helical" evidence="1">
    <location>
        <begin position="128"/>
        <end position="149"/>
    </location>
</feature>
<name>A0A0F5FLC9_9HYPH</name>
<gene>
    <name evidence="2" type="ORF">VE26_07485</name>
</gene>
<feature type="transmembrane region" description="Helical" evidence="1">
    <location>
        <begin position="12"/>
        <end position="34"/>
    </location>
</feature>
<organism evidence="2 3">
    <name type="scientific">Devosia chinhatensis</name>
    <dbReference type="NCBI Taxonomy" id="429727"/>
    <lineage>
        <taxon>Bacteria</taxon>
        <taxon>Pseudomonadati</taxon>
        <taxon>Pseudomonadota</taxon>
        <taxon>Alphaproteobacteria</taxon>
        <taxon>Hyphomicrobiales</taxon>
        <taxon>Devosiaceae</taxon>
        <taxon>Devosia</taxon>
    </lineage>
</organism>
<reference evidence="2 3" key="1">
    <citation type="submission" date="2015-03" db="EMBL/GenBank/DDBJ databases">
        <authorList>
            <person name="Hassan Y."/>
            <person name="Lepp D."/>
            <person name="Li X.-Z."/>
            <person name="Zhou T."/>
        </authorList>
    </citation>
    <scope>NUCLEOTIDE SEQUENCE [LARGE SCALE GENOMIC DNA]</scope>
    <source>
        <strain evidence="2 3">IPL18</strain>
    </source>
</reference>
<proteinExistence type="predicted"/>
<feature type="transmembrane region" description="Helical" evidence="1">
    <location>
        <begin position="156"/>
        <end position="174"/>
    </location>
</feature>
<protein>
    <submittedName>
        <fullName evidence="2">Uncharacterized protein</fullName>
    </submittedName>
</protein>
<keyword evidence="1" id="KW-0472">Membrane</keyword>
<keyword evidence="1" id="KW-0812">Transmembrane</keyword>
<keyword evidence="3" id="KW-1185">Reference proteome</keyword>
<dbReference type="Proteomes" id="UP000033649">
    <property type="component" value="Unassembled WGS sequence"/>
</dbReference>
<evidence type="ECO:0000313" key="2">
    <source>
        <dbReference type="EMBL" id="KKB09699.1"/>
    </source>
</evidence>
<accession>A0A0F5FLC9</accession>
<dbReference type="PATRIC" id="fig|429727.3.peg.1552"/>
<feature type="transmembrane region" description="Helical" evidence="1">
    <location>
        <begin position="54"/>
        <end position="81"/>
    </location>
</feature>
<feature type="transmembrane region" description="Helical" evidence="1">
    <location>
        <begin position="88"/>
        <end position="108"/>
    </location>
</feature>
<sequence>MSQDTTDLLKVLAVTLLVFAGSTLVMLYVILLLAQYGANLPMVGSLPLYAPPEIVPLLVGSGVFATLAAVHVTASGIALVLTSNTIDMALIITAKAVTVVIMALLGFAGGHMVYLQLNENTALNLNPLLPALIALVGFFVLSTMLSVPALRRFGNLRFVLGLAAIVLGPMLLVWL</sequence>
<evidence type="ECO:0000256" key="1">
    <source>
        <dbReference type="SAM" id="Phobius"/>
    </source>
</evidence>
<dbReference type="AlphaFoldDB" id="A0A0F5FLC9"/>
<dbReference type="EMBL" id="JZEY01000054">
    <property type="protein sequence ID" value="KKB09699.1"/>
    <property type="molecule type" value="Genomic_DNA"/>
</dbReference>
<evidence type="ECO:0000313" key="3">
    <source>
        <dbReference type="Proteomes" id="UP000033649"/>
    </source>
</evidence>
<comment type="caution">
    <text evidence="2">The sequence shown here is derived from an EMBL/GenBank/DDBJ whole genome shotgun (WGS) entry which is preliminary data.</text>
</comment>
<dbReference type="OrthoDB" id="7948887at2"/>